<protein>
    <submittedName>
        <fullName evidence="2">Folate family ECF transporter S component</fullName>
    </submittedName>
</protein>
<keyword evidence="1" id="KW-1133">Transmembrane helix</keyword>
<dbReference type="Gene3D" id="1.10.1760.20">
    <property type="match status" value="1"/>
</dbReference>
<evidence type="ECO:0000256" key="1">
    <source>
        <dbReference type="SAM" id="Phobius"/>
    </source>
</evidence>
<dbReference type="Proteomes" id="UP000649151">
    <property type="component" value="Unassembled WGS sequence"/>
</dbReference>
<sequence>MSDFIKDFRDSANELRHLKCLTIAAMLTALSIVIGFFQIPIGQMLYIRFDFIAIGMIGYLYGPVVSGLCACVSDLLRIVLVPTNNGSFFIGMTITAVLAGMVYGIAFYRRKLGLIRVLLTMLFIGVFLHILLNTYWLSIMYGTPFWTLLPQRIVKNAISIPVNTILFFALSNPLSIACRKLNLVSVPTKQQM</sequence>
<evidence type="ECO:0000313" key="2">
    <source>
        <dbReference type="EMBL" id="MBC5786625.1"/>
    </source>
</evidence>
<evidence type="ECO:0000313" key="3">
    <source>
        <dbReference type="Proteomes" id="UP000649151"/>
    </source>
</evidence>
<keyword evidence="1" id="KW-0472">Membrane</keyword>
<comment type="caution">
    <text evidence="2">The sequence shown here is derived from an EMBL/GenBank/DDBJ whole genome shotgun (WGS) entry which is preliminary data.</text>
</comment>
<feature type="transmembrane region" description="Helical" evidence="1">
    <location>
        <begin position="20"/>
        <end position="39"/>
    </location>
</feature>
<accession>A0ABR7INB7</accession>
<name>A0ABR7INB7_9CLOT</name>
<feature type="transmembrane region" description="Helical" evidence="1">
    <location>
        <begin position="51"/>
        <end position="76"/>
    </location>
</feature>
<keyword evidence="1" id="KW-0812">Transmembrane</keyword>
<dbReference type="RefSeq" id="WP_069988251.1">
    <property type="nucleotide sequence ID" value="NZ_JACOQK010000001.1"/>
</dbReference>
<dbReference type="EMBL" id="JACOQK010000001">
    <property type="protein sequence ID" value="MBC5786625.1"/>
    <property type="molecule type" value="Genomic_DNA"/>
</dbReference>
<proteinExistence type="predicted"/>
<feature type="transmembrane region" description="Helical" evidence="1">
    <location>
        <begin position="88"/>
        <end position="108"/>
    </location>
</feature>
<keyword evidence="3" id="KW-1185">Reference proteome</keyword>
<dbReference type="NCBIfam" id="TIGR04518">
    <property type="entry name" value="ECF_S_folT_fam"/>
    <property type="match status" value="1"/>
</dbReference>
<dbReference type="Pfam" id="PF12822">
    <property type="entry name" value="ECF_trnsprt"/>
    <property type="match status" value="1"/>
</dbReference>
<organism evidence="2 3">
    <name type="scientific">Clostridium facile</name>
    <dbReference type="NCBI Taxonomy" id="2763035"/>
    <lineage>
        <taxon>Bacteria</taxon>
        <taxon>Bacillati</taxon>
        <taxon>Bacillota</taxon>
        <taxon>Clostridia</taxon>
        <taxon>Eubacteriales</taxon>
        <taxon>Clostridiaceae</taxon>
        <taxon>Clostridium</taxon>
    </lineage>
</organism>
<feature type="transmembrane region" description="Helical" evidence="1">
    <location>
        <begin position="153"/>
        <end position="170"/>
    </location>
</feature>
<dbReference type="InterPro" id="IPR024529">
    <property type="entry name" value="ECF_trnsprt_substrate-spec"/>
</dbReference>
<reference evidence="2 3" key="1">
    <citation type="submission" date="2020-08" db="EMBL/GenBank/DDBJ databases">
        <title>Genome public.</title>
        <authorList>
            <person name="Liu C."/>
            <person name="Sun Q."/>
        </authorList>
    </citation>
    <scope>NUCLEOTIDE SEQUENCE [LARGE SCALE GENOMIC DNA]</scope>
    <source>
        <strain evidence="2 3">NSJ-27</strain>
    </source>
</reference>
<gene>
    <name evidence="2" type="ORF">H8Z77_01105</name>
</gene>
<feature type="transmembrane region" description="Helical" evidence="1">
    <location>
        <begin position="114"/>
        <end position="132"/>
    </location>
</feature>
<dbReference type="InterPro" id="IPR030949">
    <property type="entry name" value="ECF_S_folate_fam"/>
</dbReference>